<gene>
    <name evidence="1" type="ORF">S01H4_12173</name>
</gene>
<protein>
    <submittedName>
        <fullName evidence="1">Uncharacterized protein</fullName>
    </submittedName>
</protein>
<sequence>MEEVYRVAFNFEKEKHCCSQCTVAALQEVFQIKSEEL</sequence>
<accession>X1AMM7</accession>
<name>X1AMM7_9ZZZZ</name>
<proteinExistence type="predicted"/>
<dbReference type="AlphaFoldDB" id="X1AMM7"/>
<feature type="non-terminal residue" evidence="1">
    <location>
        <position position="37"/>
    </location>
</feature>
<comment type="caution">
    <text evidence="1">The sequence shown here is derived from an EMBL/GenBank/DDBJ whole genome shotgun (WGS) entry which is preliminary data.</text>
</comment>
<reference evidence="1" key="1">
    <citation type="journal article" date="2014" name="Front. Microbiol.">
        <title>High frequency of phylogenetically diverse reductive dehalogenase-homologous genes in deep subseafloor sedimentary metagenomes.</title>
        <authorList>
            <person name="Kawai M."/>
            <person name="Futagami T."/>
            <person name="Toyoda A."/>
            <person name="Takaki Y."/>
            <person name="Nishi S."/>
            <person name="Hori S."/>
            <person name="Arai W."/>
            <person name="Tsubouchi T."/>
            <person name="Morono Y."/>
            <person name="Uchiyama I."/>
            <person name="Ito T."/>
            <person name="Fujiyama A."/>
            <person name="Inagaki F."/>
            <person name="Takami H."/>
        </authorList>
    </citation>
    <scope>NUCLEOTIDE SEQUENCE</scope>
    <source>
        <strain evidence="1">Expedition CK06-06</strain>
    </source>
</reference>
<evidence type="ECO:0000313" key="1">
    <source>
        <dbReference type="EMBL" id="GAG61161.1"/>
    </source>
</evidence>
<dbReference type="EMBL" id="BART01005114">
    <property type="protein sequence ID" value="GAG61161.1"/>
    <property type="molecule type" value="Genomic_DNA"/>
</dbReference>
<organism evidence="1">
    <name type="scientific">marine sediment metagenome</name>
    <dbReference type="NCBI Taxonomy" id="412755"/>
    <lineage>
        <taxon>unclassified sequences</taxon>
        <taxon>metagenomes</taxon>
        <taxon>ecological metagenomes</taxon>
    </lineage>
</organism>